<protein>
    <submittedName>
        <fullName evidence="2">Uncharacterized protein DUF2568</fullName>
    </submittedName>
</protein>
<dbReference type="EMBL" id="SNYA01000006">
    <property type="protein sequence ID" value="TDP90859.1"/>
    <property type="molecule type" value="Genomic_DNA"/>
</dbReference>
<feature type="transmembrane region" description="Helical" evidence="1">
    <location>
        <begin position="45"/>
        <end position="63"/>
    </location>
</feature>
<name>A0A4R6RV46_9MICO</name>
<feature type="transmembrane region" description="Helical" evidence="1">
    <location>
        <begin position="21"/>
        <end position="39"/>
    </location>
</feature>
<reference evidence="2 3" key="1">
    <citation type="submission" date="2019-03" db="EMBL/GenBank/DDBJ databases">
        <title>Genomic analyses of the natural microbiome of Caenorhabditis elegans.</title>
        <authorList>
            <person name="Samuel B."/>
        </authorList>
    </citation>
    <scope>NUCLEOTIDE SEQUENCE [LARGE SCALE GENOMIC DNA]</scope>
    <source>
        <strain evidence="2 3">JUb18</strain>
    </source>
</reference>
<keyword evidence="1" id="KW-1133">Transmembrane helix</keyword>
<accession>A0A4R6RV46</accession>
<dbReference type="InterPro" id="IPR021214">
    <property type="entry name" value="DUF2568"/>
</dbReference>
<keyword evidence="1" id="KW-0472">Membrane</keyword>
<evidence type="ECO:0000313" key="3">
    <source>
        <dbReference type="Proteomes" id="UP000295601"/>
    </source>
</evidence>
<dbReference type="AlphaFoldDB" id="A0A4R6RV46"/>
<proteinExistence type="predicted"/>
<dbReference type="RefSeq" id="WP_133617246.1">
    <property type="nucleotide sequence ID" value="NZ_CP080492.1"/>
</dbReference>
<comment type="caution">
    <text evidence="2">The sequence shown here is derived from an EMBL/GenBank/DDBJ whole genome shotgun (WGS) entry which is preliminary data.</text>
</comment>
<feature type="transmembrane region" description="Helical" evidence="1">
    <location>
        <begin position="75"/>
        <end position="93"/>
    </location>
</feature>
<dbReference type="Proteomes" id="UP000295601">
    <property type="component" value="Unassembled WGS sequence"/>
</dbReference>
<organism evidence="2 3">
    <name type="scientific">Leucobacter luti</name>
    <dbReference type="NCBI Taxonomy" id="340320"/>
    <lineage>
        <taxon>Bacteria</taxon>
        <taxon>Bacillati</taxon>
        <taxon>Actinomycetota</taxon>
        <taxon>Actinomycetes</taxon>
        <taxon>Micrococcales</taxon>
        <taxon>Microbacteriaceae</taxon>
        <taxon>Leucobacter</taxon>
    </lineage>
</organism>
<dbReference type="OrthoDB" id="5076471at2"/>
<gene>
    <name evidence="2" type="ORF">EDF62_2513</name>
</gene>
<keyword evidence="3" id="KW-1185">Reference proteome</keyword>
<sequence length="121" mass="12961">MTSTTTPQPTRSTATLQLVRGLFQLVAIVAITVWGFLAWPLPFPGILTGLGLMALAVLLWALFLSPRPVLRVDRFAAALFELLLLAAAVGAILSLGIFWVWPALFGVAGAVVGYLSSRRAR</sequence>
<keyword evidence="1" id="KW-0812">Transmembrane</keyword>
<dbReference type="Pfam" id="PF10823">
    <property type="entry name" value="DUF2568"/>
    <property type="match status" value="1"/>
</dbReference>
<evidence type="ECO:0000256" key="1">
    <source>
        <dbReference type="SAM" id="Phobius"/>
    </source>
</evidence>
<feature type="transmembrane region" description="Helical" evidence="1">
    <location>
        <begin position="99"/>
        <end position="117"/>
    </location>
</feature>
<evidence type="ECO:0000313" key="2">
    <source>
        <dbReference type="EMBL" id="TDP90859.1"/>
    </source>
</evidence>